<evidence type="ECO:0000313" key="8">
    <source>
        <dbReference type="EMBL" id="MBB5374056.1"/>
    </source>
</evidence>
<comment type="subcellular location">
    <subcellularLocation>
        <location evidence="1">Cell membrane</location>
        <topology evidence="1">Multi-pass membrane protein</topology>
    </subcellularLocation>
</comment>
<feature type="transmembrane region" description="Helical" evidence="7">
    <location>
        <begin position="408"/>
        <end position="426"/>
    </location>
</feature>
<feature type="transmembrane region" description="Helical" evidence="7">
    <location>
        <begin position="78"/>
        <end position="98"/>
    </location>
</feature>
<sequence length="664" mass="70815">MPKVDEVVFALKTFFGAMAALYLAFWLGLDDPYWAMATAFIVAQPLTGAMRSKAVYRGIGTLVGGTMAVILVPNMVNAPLLLSLGLACWIGLCLYISLLDRSPRAYAFMLAGYTAGIIGFPSVMTPGMVFQTAVTRVEEILLGITCTTTIGTLIFPRAIGPVLAQRIASWVRPGINWASAALTGQEDSTEISAARRKLAVEAHDVAMMISHLAYDTSHLQTAVQYITRLRIYVLSLMPVLSSINDRVSQLRELNGITPQLQDALDATYKWVQAGGPEHADELHAQIIALEETEPSWPGLLRASLAVRLAELVSIIRHARAIRRHVFNGDAAPGSALADAEFVAAATQLNDHGMALLSALAAGIAVLLVCAIWIFTAWPAGAGAAIMVAVACSFFAVQDDPAPAIRRMLINSGIACLGIAFYTFLVLPRVTTFTELMLALLPAGLIVGVLVSRPATFATGMVIGANGSTQMALNNGYTGQFAVYLNSSIGLLFGLAAALVVTRLIRSVGVEWSVQRLLRAGWKDIAAAATATGPQDRAILTGRMTDRLGLMMPRLATVSAGGDFPATLLMRDLRVGLNVIGVQRFRARFPAVAQTAVAEILAGIAAHYRNNPRIPFPTDIRDAIDRAMLAAASDAEPLMELSGLRSLLFADSPPPDLSTTLLPAR</sequence>
<evidence type="ECO:0000256" key="5">
    <source>
        <dbReference type="ARBA" id="ARBA00022989"/>
    </source>
</evidence>
<organism evidence="8 9">
    <name type="scientific">Acidocella aromatica</name>
    <dbReference type="NCBI Taxonomy" id="1303579"/>
    <lineage>
        <taxon>Bacteria</taxon>
        <taxon>Pseudomonadati</taxon>
        <taxon>Pseudomonadota</taxon>
        <taxon>Alphaproteobacteria</taxon>
        <taxon>Acetobacterales</taxon>
        <taxon>Acidocellaceae</taxon>
        <taxon>Acidocella</taxon>
    </lineage>
</organism>
<evidence type="ECO:0000256" key="7">
    <source>
        <dbReference type="SAM" id="Phobius"/>
    </source>
</evidence>
<dbReference type="RefSeq" id="WP_183267076.1">
    <property type="nucleotide sequence ID" value="NZ_JACHFJ010000012.1"/>
</dbReference>
<keyword evidence="6 7" id="KW-0472">Membrane</keyword>
<evidence type="ECO:0000256" key="2">
    <source>
        <dbReference type="ARBA" id="ARBA00022448"/>
    </source>
</evidence>
<evidence type="ECO:0000256" key="4">
    <source>
        <dbReference type="ARBA" id="ARBA00022692"/>
    </source>
</evidence>
<feature type="transmembrane region" description="Helical" evidence="7">
    <location>
        <begin position="480"/>
        <end position="500"/>
    </location>
</feature>
<dbReference type="PANTHER" id="PTHR30509:SF9">
    <property type="entry name" value="MULTIDRUG RESISTANCE PROTEIN MDTO"/>
    <property type="match status" value="1"/>
</dbReference>
<feature type="transmembrane region" description="Helical" evidence="7">
    <location>
        <begin position="353"/>
        <end position="373"/>
    </location>
</feature>
<dbReference type="EMBL" id="JACHFJ010000012">
    <property type="protein sequence ID" value="MBB5374056.1"/>
    <property type="molecule type" value="Genomic_DNA"/>
</dbReference>
<dbReference type="Proteomes" id="UP000553706">
    <property type="component" value="Unassembled WGS sequence"/>
</dbReference>
<proteinExistence type="predicted"/>
<evidence type="ECO:0000256" key="3">
    <source>
        <dbReference type="ARBA" id="ARBA00022475"/>
    </source>
</evidence>
<reference evidence="8 9" key="1">
    <citation type="submission" date="2020-08" db="EMBL/GenBank/DDBJ databases">
        <title>Genomic Encyclopedia of Type Strains, Phase IV (KMG-IV): sequencing the most valuable type-strain genomes for metagenomic binning, comparative biology and taxonomic classification.</title>
        <authorList>
            <person name="Goeker M."/>
        </authorList>
    </citation>
    <scope>NUCLEOTIDE SEQUENCE [LARGE SCALE GENOMIC DNA]</scope>
    <source>
        <strain evidence="8 9">DSM 27026</strain>
    </source>
</reference>
<dbReference type="Pfam" id="PF04632">
    <property type="entry name" value="FUSC"/>
    <property type="match status" value="1"/>
</dbReference>
<accession>A0A840VEC4</accession>
<keyword evidence="3" id="KW-1003">Cell membrane</keyword>
<comment type="caution">
    <text evidence="8">The sequence shown here is derived from an EMBL/GenBank/DDBJ whole genome shotgun (WGS) entry which is preliminary data.</text>
</comment>
<dbReference type="GO" id="GO:0005886">
    <property type="term" value="C:plasma membrane"/>
    <property type="evidence" value="ECO:0007669"/>
    <property type="project" value="UniProtKB-SubCell"/>
</dbReference>
<keyword evidence="9" id="KW-1185">Reference proteome</keyword>
<dbReference type="PANTHER" id="PTHR30509">
    <property type="entry name" value="P-HYDROXYBENZOIC ACID EFFLUX PUMP SUBUNIT-RELATED"/>
    <property type="match status" value="1"/>
</dbReference>
<name>A0A840VEC4_9PROT</name>
<evidence type="ECO:0000256" key="1">
    <source>
        <dbReference type="ARBA" id="ARBA00004651"/>
    </source>
</evidence>
<dbReference type="AlphaFoldDB" id="A0A840VEC4"/>
<evidence type="ECO:0000313" key="9">
    <source>
        <dbReference type="Proteomes" id="UP000553706"/>
    </source>
</evidence>
<protein>
    <submittedName>
        <fullName evidence="8">Putative membrane protein YccC</fullName>
    </submittedName>
</protein>
<feature type="transmembrane region" description="Helical" evidence="7">
    <location>
        <begin position="33"/>
        <end position="49"/>
    </location>
</feature>
<dbReference type="InterPro" id="IPR006726">
    <property type="entry name" value="PHBA_efflux_AaeB/fusaric-R"/>
</dbReference>
<feature type="transmembrane region" description="Helical" evidence="7">
    <location>
        <begin position="54"/>
        <end position="72"/>
    </location>
</feature>
<feature type="transmembrane region" description="Helical" evidence="7">
    <location>
        <begin position="140"/>
        <end position="159"/>
    </location>
</feature>
<gene>
    <name evidence="8" type="ORF">HNP71_002326</name>
</gene>
<feature type="transmembrane region" description="Helical" evidence="7">
    <location>
        <begin position="105"/>
        <end position="128"/>
    </location>
</feature>
<evidence type="ECO:0000256" key="6">
    <source>
        <dbReference type="ARBA" id="ARBA00023136"/>
    </source>
</evidence>
<feature type="transmembrane region" description="Helical" evidence="7">
    <location>
        <begin position="7"/>
        <end position="27"/>
    </location>
</feature>
<keyword evidence="4 7" id="KW-0812">Transmembrane</keyword>
<feature type="transmembrane region" description="Helical" evidence="7">
    <location>
        <begin position="379"/>
        <end position="396"/>
    </location>
</feature>
<keyword evidence="5 7" id="KW-1133">Transmembrane helix</keyword>
<keyword evidence="2" id="KW-0813">Transport</keyword>
<dbReference type="GO" id="GO:0022857">
    <property type="term" value="F:transmembrane transporter activity"/>
    <property type="evidence" value="ECO:0007669"/>
    <property type="project" value="InterPro"/>
</dbReference>